<sequence length="285" mass="32547">MAVTSFKHLQHQIHLRYNELSTRLQQVAKYLLENKNTIAFNTLASISREADVPPSAITRFSKSFGFKNFNEMKVLFREHTLEETSNYSERLQVYRQLRGEHYKKQSPTQILQEFAHYNAKSLSNLLLDITPEELDKAIELIQNAKNIYVVGNGRSFGIASYLTYALSHLGCRALIANGLGGMLTDQVEMYDENDLIFAISFSPYSDEAINTMLQASERNIKQIVITDQHINQLTQHSDVSFVIKEASIFDVFRSLSATQCLVQTLSVAIAQKYITEELSQMNQYI</sequence>
<dbReference type="PANTHER" id="PTHR30514:SF20">
    <property type="entry name" value="TRANSCRIPTIONAL REGULATOR"/>
    <property type="match status" value="1"/>
</dbReference>
<dbReference type="InterPro" id="IPR035472">
    <property type="entry name" value="RpiR-like_SIS"/>
</dbReference>
<dbReference type="SUPFAM" id="SSF46689">
    <property type="entry name" value="Homeodomain-like"/>
    <property type="match status" value="1"/>
</dbReference>
<dbReference type="GO" id="GO:0003700">
    <property type="term" value="F:DNA-binding transcription factor activity"/>
    <property type="evidence" value="ECO:0007669"/>
    <property type="project" value="InterPro"/>
</dbReference>
<dbReference type="InterPro" id="IPR009057">
    <property type="entry name" value="Homeodomain-like_sf"/>
</dbReference>
<dbReference type="RefSeq" id="WP_124937701.1">
    <property type="nucleotide sequence ID" value="NZ_RJVQ01000005.1"/>
</dbReference>
<keyword evidence="2" id="KW-0238">DNA-binding</keyword>
<dbReference type="GO" id="GO:1901135">
    <property type="term" value="P:carbohydrate derivative metabolic process"/>
    <property type="evidence" value="ECO:0007669"/>
    <property type="project" value="InterPro"/>
</dbReference>
<evidence type="ECO:0000256" key="2">
    <source>
        <dbReference type="ARBA" id="ARBA00023125"/>
    </source>
</evidence>
<dbReference type="InterPro" id="IPR000281">
    <property type="entry name" value="HTH_RpiR"/>
</dbReference>
<dbReference type="GO" id="GO:0097367">
    <property type="term" value="F:carbohydrate derivative binding"/>
    <property type="evidence" value="ECO:0007669"/>
    <property type="project" value="InterPro"/>
</dbReference>
<dbReference type="PROSITE" id="PS51071">
    <property type="entry name" value="HTH_RPIR"/>
    <property type="match status" value="1"/>
</dbReference>
<evidence type="ECO:0000313" key="6">
    <source>
        <dbReference type="EMBL" id="RQW62707.1"/>
    </source>
</evidence>
<feature type="domain" description="SIS" evidence="5">
    <location>
        <begin position="137"/>
        <end position="280"/>
    </location>
</feature>
<protein>
    <submittedName>
        <fullName evidence="6">MurR/RpiR family transcriptional regulator</fullName>
    </submittedName>
</protein>
<dbReference type="Proteomes" id="UP000281112">
    <property type="component" value="Unassembled WGS sequence"/>
</dbReference>
<dbReference type="GO" id="GO:0003677">
    <property type="term" value="F:DNA binding"/>
    <property type="evidence" value="ECO:0007669"/>
    <property type="project" value="UniProtKB-KW"/>
</dbReference>
<evidence type="ECO:0000259" key="4">
    <source>
        <dbReference type="PROSITE" id="PS51071"/>
    </source>
</evidence>
<dbReference type="Gene3D" id="1.10.10.10">
    <property type="entry name" value="Winged helix-like DNA-binding domain superfamily/Winged helix DNA-binding domain"/>
    <property type="match status" value="1"/>
</dbReference>
<dbReference type="CDD" id="cd05013">
    <property type="entry name" value="SIS_RpiR"/>
    <property type="match status" value="1"/>
</dbReference>
<proteinExistence type="predicted"/>
<dbReference type="InterPro" id="IPR001347">
    <property type="entry name" value="SIS_dom"/>
</dbReference>
<evidence type="ECO:0000259" key="5">
    <source>
        <dbReference type="PROSITE" id="PS51464"/>
    </source>
</evidence>
<dbReference type="InterPro" id="IPR046348">
    <property type="entry name" value="SIS_dom_sf"/>
</dbReference>
<dbReference type="InterPro" id="IPR047640">
    <property type="entry name" value="RpiR-like"/>
</dbReference>
<gene>
    <name evidence="6" type="ORF">EES38_13355</name>
</gene>
<dbReference type="PANTHER" id="PTHR30514">
    <property type="entry name" value="GLUCOKINASE"/>
    <property type="match status" value="1"/>
</dbReference>
<dbReference type="AlphaFoldDB" id="A0A3N9TEP3"/>
<comment type="caution">
    <text evidence="6">The sequence shown here is derived from an EMBL/GenBank/DDBJ whole genome shotgun (WGS) entry which is preliminary data.</text>
</comment>
<organism evidence="6 7">
    <name type="scientific">Vibrio viridaestus</name>
    <dbReference type="NCBI Taxonomy" id="2487322"/>
    <lineage>
        <taxon>Bacteria</taxon>
        <taxon>Pseudomonadati</taxon>
        <taxon>Pseudomonadota</taxon>
        <taxon>Gammaproteobacteria</taxon>
        <taxon>Vibrionales</taxon>
        <taxon>Vibrionaceae</taxon>
        <taxon>Vibrio</taxon>
    </lineage>
</organism>
<dbReference type="SUPFAM" id="SSF53697">
    <property type="entry name" value="SIS domain"/>
    <property type="match status" value="1"/>
</dbReference>
<keyword evidence="7" id="KW-1185">Reference proteome</keyword>
<evidence type="ECO:0000313" key="7">
    <source>
        <dbReference type="Proteomes" id="UP000281112"/>
    </source>
</evidence>
<accession>A0A3N9TEP3</accession>
<dbReference type="OrthoDB" id="9814005at2"/>
<dbReference type="EMBL" id="RJVQ01000005">
    <property type="protein sequence ID" value="RQW62707.1"/>
    <property type="molecule type" value="Genomic_DNA"/>
</dbReference>
<dbReference type="Pfam" id="PF01380">
    <property type="entry name" value="SIS"/>
    <property type="match status" value="1"/>
</dbReference>
<keyword evidence="3" id="KW-0804">Transcription</keyword>
<name>A0A3N9TEP3_9VIBR</name>
<keyword evidence="1" id="KW-0805">Transcription regulation</keyword>
<feature type="domain" description="HTH rpiR-type" evidence="4">
    <location>
        <begin position="7"/>
        <end position="83"/>
    </location>
</feature>
<dbReference type="PROSITE" id="PS51464">
    <property type="entry name" value="SIS"/>
    <property type="match status" value="1"/>
</dbReference>
<dbReference type="InterPro" id="IPR036388">
    <property type="entry name" value="WH-like_DNA-bd_sf"/>
</dbReference>
<evidence type="ECO:0000256" key="1">
    <source>
        <dbReference type="ARBA" id="ARBA00023015"/>
    </source>
</evidence>
<reference evidence="6 7" key="1">
    <citation type="submission" date="2018-11" db="EMBL/GenBank/DDBJ databases">
        <title>Vibrio LJC006 sp. nov., isolated from seawater during the bloom of the enteromorpha.</title>
        <authorList>
            <person name="Liang J."/>
        </authorList>
    </citation>
    <scope>NUCLEOTIDE SEQUENCE [LARGE SCALE GENOMIC DNA]</scope>
    <source>
        <strain evidence="6 7">LJC006</strain>
    </source>
</reference>
<dbReference type="Gene3D" id="3.40.50.10490">
    <property type="entry name" value="Glucose-6-phosphate isomerase like protein, domain 1"/>
    <property type="match status" value="1"/>
</dbReference>
<dbReference type="Pfam" id="PF01418">
    <property type="entry name" value="HTH_6"/>
    <property type="match status" value="1"/>
</dbReference>
<evidence type="ECO:0000256" key="3">
    <source>
        <dbReference type="ARBA" id="ARBA00023163"/>
    </source>
</evidence>